<dbReference type="Proteomes" id="UP000800041">
    <property type="component" value="Unassembled WGS sequence"/>
</dbReference>
<dbReference type="EMBL" id="ML977199">
    <property type="protein sequence ID" value="KAF1981452.1"/>
    <property type="molecule type" value="Genomic_DNA"/>
</dbReference>
<dbReference type="Gene3D" id="4.10.240.10">
    <property type="entry name" value="Zn(2)-C6 fungal-type DNA-binding domain"/>
    <property type="match status" value="1"/>
</dbReference>
<keyword evidence="5" id="KW-1185">Reference proteome</keyword>
<accession>A0A6G1GKS9</accession>
<dbReference type="GO" id="GO:0008270">
    <property type="term" value="F:zinc ion binding"/>
    <property type="evidence" value="ECO:0007669"/>
    <property type="project" value="InterPro"/>
</dbReference>
<name>A0A6G1GKS9_9PEZI</name>
<gene>
    <name evidence="4" type="ORF">K402DRAFT_398538</name>
</gene>
<sequence>MAAITKQTTLRRSCGACIKAKRKCDIQAPQCGRCSSRGQACVYDNEPLTAWKLQPPRDAAAVASVATAAAASNTPDLSSSTKKPETAQVGKVSAASHLPPVPIPVPLPLPLPTQTPTDVPIATVELPSGPSSTSEWQLYHLDQGPDPDADQQCTSPLETGHASFLSPPPRPYTSIKCPLEPTVDRPLWSYCNLEVQLELDNPTISYMRNQLRSVATSFTARGGTLFIHPRLRKLGRPRAAQDVLAGCVLFESMGRVRGENRGQEAGWRSVASGVLEERLRTLVGSQAWRNGRFCDLLNSVQALALAMILRMFSSPFYFALTSSFSCRSPSSSASSSCSIPSSPFSCYYASEEEEQEDRKSISHYMGILHAWSTRLWRFVPTGLPSRLAPCEAFLFAESVRRTLIMTRMLEDIHSQLTRGFFRHTLFMESLPFHLRTELWERAFECDGEANMPDWTSSEALVSYREFTDMFEKGLVGLGDRNSFEYMLAVGCKGAQFVRARSAGSESPDPI</sequence>
<evidence type="ECO:0000256" key="1">
    <source>
        <dbReference type="ARBA" id="ARBA00023242"/>
    </source>
</evidence>
<reference evidence="4" key="1">
    <citation type="journal article" date="2020" name="Stud. Mycol.">
        <title>101 Dothideomycetes genomes: a test case for predicting lifestyles and emergence of pathogens.</title>
        <authorList>
            <person name="Haridas S."/>
            <person name="Albert R."/>
            <person name="Binder M."/>
            <person name="Bloem J."/>
            <person name="Labutti K."/>
            <person name="Salamov A."/>
            <person name="Andreopoulos B."/>
            <person name="Baker S."/>
            <person name="Barry K."/>
            <person name="Bills G."/>
            <person name="Bluhm B."/>
            <person name="Cannon C."/>
            <person name="Castanera R."/>
            <person name="Culley D."/>
            <person name="Daum C."/>
            <person name="Ezra D."/>
            <person name="Gonzalez J."/>
            <person name="Henrissat B."/>
            <person name="Kuo A."/>
            <person name="Liang C."/>
            <person name="Lipzen A."/>
            <person name="Lutzoni F."/>
            <person name="Magnuson J."/>
            <person name="Mondo S."/>
            <person name="Nolan M."/>
            <person name="Ohm R."/>
            <person name="Pangilinan J."/>
            <person name="Park H.-J."/>
            <person name="Ramirez L."/>
            <person name="Alfaro M."/>
            <person name="Sun H."/>
            <person name="Tritt A."/>
            <person name="Yoshinaga Y."/>
            <person name="Zwiers L.-H."/>
            <person name="Turgeon B."/>
            <person name="Goodwin S."/>
            <person name="Spatafora J."/>
            <person name="Crous P."/>
            <person name="Grigoriev I."/>
        </authorList>
    </citation>
    <scope>NUCLEOTIDE SEQUENCE</scope>
    <source>
        <strain evidence="4">CBS 113979</strain>
    </source>
</reference>
<evidence type="ECO:0000256" key="2">
    <source>
        <dbReference type="SAM" id="MobiDB-lite"/>
    </source>
</evidence>
<dbReference type="CDD" id="cd00067">
    <property type="entry name" value="GAL4"/>
    <property type="match status" value="1"/>
</dbReference>
<evidence type="ECO:0000313" key="5">
    <source>
        <dbReference type="Proteomes" id="UP000800041"/>
    </source>
</evidence>
<evidence type="ECO:0000259" key="3">
    <source>
        <dbReference type="PROSITE" id="PS50048"/>
    </source>
</evidence>
<evidence type="ECO:0000313" key="4">
    <source>
        <dbReference type="EMBL" id="KAF1981452.1"/>
    </source>
</evidence>
<feature type="region of interest" description="Disordered" evidence="2">
    <location>
        <begin position="71"/>
        <end position="101"/>
    </location>
</feature>
<dbReference type="InterPro" id="IPR036864">
    <property type="entry name" value="Zn2-C6_fun-type_DNA-bd_sf"/>
</dbReference>
<dbReference type="Pfam" id="PF00172">
    <property type="entry name" value="Zn_clus"/>
    <property type="match status" value="1"/>
</dbReference>
<feature type="region of interest" description="Disordered" evidence="2">
    <location>
        <begin position="146"/>
        <end position="165"/>
    </location>
</feature>
<dbReference type="GO" id="GO:0000981">
    <property type="term" value="F:DNA-binding transcription factor activity, RNA polymerase II-specific"/>
    <property type="evidence" value="ECO:0007669"/>
    <property type="project" value="InterPro"/>
</dbReference>
<dbReference type="InterPro" id="IPR001138">
    <property type="entry name" value="Zn2Cys6_DnaBD"/>
</dbReference>
<organism evidence="4 5">
    <name type="scientific">Aulographum hederae CBS 113979</name>
    <dbReference type="NCBI Taxonomy" id="1176131"/>
    <lineage>
        <taxon>Eukaryota</taxon>
        <taxon>Fungi</taxon>
        <taxon>Dikarya</taxon>
        <taxon>Ascomycota</taxon>
        <taxon>Pezizomycotina</taxon>
        <taxon>Dothideomycetes</taxon>
        <taxon>Pleosporomycetidae</taxon>
        <taxon>Aulographales</taxon>
        <taxon>Aulographaceae</taxon>
    </lineage>
</organism>
<keyword evidence="1" id="KW-0539">Nucleus</keyword>
<dbReference type="OrthoDB" id="9930022at2759"/>
<dbReference type="SUPFAM" id="SSF57701">
    <property type="entry name" value="Zn2/Cys6 DNA-binding domain"/>
    <property type="match status" value="1"/>
</dbReference>
<feature type="domain" description="Zn(2)-C6 fungal-type" evidence="3">
    <location>
        <begin position="13"/>
        <end position="43"/>
    </location>
</feature>
<dbReference type="PROSITE" id="PS50048">
    <property type="entry name" value="ZN2_CY6_FUNGAL_2"/>
    <property type="match status" value="1"/>
</dbReference>
<dbReference type="SMART" id="SM00066">
    <property type="entry name" value="GAL4"/>
    <property type="match status" value="1"/>
</dbReference>
<proteinExistence type="predicted"/>
<dbReference type="AlphaFoldDB" id="A0A6G1GKS9"/>
<protein>
    <recommendedName>
        <fullName evidence="3">Zn(2)-C6 fungal-type domain-containing protein</fullName>
    </recommendedName>
</protein>